<dbReference type="SUPFAM" id="SSF53383">
    <property type="entry name" value="PLP-dependent transferases"/>
    <property type="match status" value="1"/>
</dbReference>
<dbReference type="Pfam" id="PF12897">
    <property type="entry name" value="Asp_aminotransf"/>
    <property type="match status" value="1"/>
</dbReference>
<dbReference type="CDD" id="cd00609">
    <property type="entry name" value="AAT_like"/>
    <property type="match status" value="1"/>
</dbReference>
<keyword evidence="1" id="KW-0032">Aminotransferase</keyword>
<dbReference type="InterPro" id="IPR024551">
    <property type="entry name" value="AspAT_Ic"/>
</dbReference>
<reference evidence="1" key="1">
    <citation type="submission" date="2020-10" db="EMBL/GenBank/DDBJ databases">
        <authorList>
            <person name="Gilroy R."/>
        </authorList>
    </citation>
    <scope>NUCLEOTIDE SEQUENCE</scope>
    <source>
        <strain evidence="1">4509</strain>
    </source>
</reference>
<dbReference type="InterPro" id="IPR015422">
    <property type="entry name" value="PyrdxlP-dep_Trfase_small"/>
</dbReference>
<gene>
    <name evidence="1" type="ORF">IAD19_05725</name>
</gene>
<comment type="caution">
    <text evidence="1">The sequence shown here is derived from an EMBL/GenBank/DDBJ whole genome shotgun (WGS) entry which is preliminary data.</text>
</comment>
<dbReference type="Gene3D" id="3.40.640.10">
    <property type="entry name" value="Type I PLP-dependent aspartate aminotransferase-like (Major domain)"/>
    <property type="match status" value="1"/>
</dbReference>
<dbReference type="PANTHER" id="PTHR43799:SF1">
    <property type="entry name" value="ASPARTATE AMINOTRANSFERASE"/>
    <property type="match status" value="1"/>
</dbReference>
<proteinExistence type="predicted"/>
<dbReference type="InterPro" id="IPR015424">
    <property type="entry name" value="PyrdxlP-dep_Trfase"/>
</dbReference>
<dbReference type="EMBL" id="DVMX01000112">
    <property type="protein sequence ID" value="HIU42035.1"/>
    <property type="molecule type" value="Genomic_DNA"/>
</dbReference>
<dbReference type="AlphaFoldDB" id="A0A9D1IQK6"/>
<protein>
    <submittedName>
        <fullName evidence="1">Aminotransferase</fullName>
    </submittedName>
</protein>
<evidence type="ECO:0000313" key="2">
    <source>
        <dbReference type="Proteomes" id="UP000824082"/>
    </source>
</evidence>
<evidence type="ECO:0000313" key="1">
    <source>
        <dbReference type="EMBL" id="HIU42035.1"/>
    </source>
</evidence>
<dbReference type="PANTHER" id="PTHR43799">
    <property type="entry name" value="AMINOTRANSFERASE, PUTATIVE-RELATED"/>
    <property type="match status" value="1"/>
</dbReference>
<dbReference type="GO" id="GO:0004069">
    <property type="term" value="F:L-aspartate:2-oxoglutarate aminotransferase activity"/>
    <property type="evidence" value="ECO:0007669"/>
    <property type="project" value="InterPro"/>
</dbReference>
<organism evidence="1 2">
    <name type="scientific">Candidatus Egerieicola faecale</name>
    <dbReference type="NCBI Taxonomy" id="2840774"/>
    <lineage>
        <taxon>Bacteria</taxon>
        <taxon>Bacillati</taxon>
        <taxon>Bacillota</taxon>
        <taxon>Clostridia</taxon>
        <taxon>Eubacteriales</taxon>
        <taxon>Oscillospiraceae</taxon>
        <taxon>Oscillospiraceae incertae sedis</taxon>
        <taxon>Candidatus Egerieicola</taxon>
    </lineage>
</organism>
<reference evidence="1" key="2">
    <citation type="journal article" date="2021" name="PeerJ">
        <title>Extensive microbial diversity within the chicken gut microbiome revealed by metagenomics and culture.</title>
        <authorList>
            <person name="Gilroy R."/>
            <person name="Ravi A."/>
            <person name="Getino M."/>
            <person name="Pursley I."/>
            <person name="Horton D.L."/>
            <person name="Alikhan N.F."/>
            <person name="Baker D."/>
            <person name="Gharbi K."/>
            <person name="Hall N."/>
            <person name="Watson M."/>
            <person name="Adriaenssens E.M."/>
            <person name="Foster-Nyarko E."/>
            <person name="Jarju S."/>
            <person name="Secka A."/>
            <person name="Antonio M."/>
            <person name="Oren A."/>
            <person name="Chaudhuri R.R."/>
            <person name="La Ragione R."/>
            <person name="Hildebrand F."/>
            <person name="Pallen M.J."/>
        </authorList>
    </citation>
    <scope>NUCLEOTIDE SEQUENCE</scope>
    <source>
        <strain evidence="1">4509</strain>
    </source>
</reference>
<dbReference type="Proteomes" id="UP000824082">
    <property type="component" value="Unassembled WGS sequence"/>
</dbReference>
<keyword evidence="1" id="KW-0808">Transferase</keyword>
<dbReference type="InterPro" id="IPR015421">
    <property type="entry name" value="PyrdxlP-dep_Trfase_major"/>
</dbReference>
<dbReference type="Gene3D" id="3.90.1150.10">
    <property type="entry name" value="Aspartate Aminotransferase, domain 1"/>
    <property type="match status" value="1"/>
</dbReference>
<sequence length="428" mass="48173">MTRFEDLNRQEQDQKLAALRKDYQEFQAKGLHLDMSRGKPGADQLDLTMPILDVLNSQSVMHAEKGEDLRNYGVLEGIHECRKLFGNLFGMNHETEVFIGGNSSLSLMYDCIARAMSFGFYNSPRPWCREEKLKWLCPVPGYDRHFAITELFGFEMINIPMNQDGPDMDMVKELCENDPAVKGIWCVPMYSNPTGITYSDEVVRKFAALNPAAPDFKIMWDNAYCIHHLSDHPDHLLNLMDELRKTGHEDMMITFASTSKISFPGGGVAAMACSKANLDFIKKQISVQTIGYDKINQMRHVMFYKDLDGLQAHMEKHRAILEPKFEKVVTMLEERLGGLDVASWNKPNGGYFVSVDVMEGCAKRVVSLCKEAGVVLTGAGATYPYGKDPKDTNIRLAPTMPPVSELEQAMALFCLCVQIAALEKLTEN</sequence>
<accession>A0A9D1IQK6</accession>
<name>A0A9D1IQK6_9FIRM</name>